<keyword evidence="7 10" id="KW-0720">Serine protease</keyword>
<keyword evidence="18" id="KW-1185">Reference proteome</keyword>
<dbReference type="PROSITE" id="PS00136">
    <property type="entry name" value="SUBTILASE_ASP"/>
    <property type="match status" value="1"/>
</dbReference>
<dbReference type="Pfam" id="PF02225">
    <property type="entry name" value="PA"/>
    <property type="match status" value="1"/>
</dbReference>
<feature type="signal peptide" evidence="12">
    <location>
        <begin position="1"/>
        <end position="22"/>
    </location>
</feature>
<keyword evidence="8" id="KW-0325">Glycoprotein</keyword>
<dbReference type="InterPro" id="IPR041469">
    <property type="entry name" value="Subtilisin-like_FN3"/>
</dbReference>
<dbReference type="PROSITE" id="PS00138">
    <property type="entry name" value="SUBTILASE_SER"/>
    <property type="match status" value="1"/>
</dbReference>
<evidence type="ECO:0000313" key="17">
    <source>
        <dbReference type="EMBL" id="GGW86217.1"/>
    </source>
</evidence>
<evidence type="ECO:0000256" key="1">
    <source>
        <dbReference type="ARBA" id="ARBA00004613"/>
    </source>
</evidence>
<keyword evidence="5 12" id="KW-0732">Signal</keyword>
<reference evidence="17" key="2">
    <citation type="submission" date="2020-09" db="EMBL/GenBank/DDBJ databases">
        <authorList>
            <person name="Sun Q."/>
            <person name="Kim S."/>
        </authorList>
    </citation>
    <scope>NUCLEOTIDE SEQUENCE</scope>
    <source>
        <strain evidence="17">KCTC 22164</strain>
    </source>
</reference>
<dbReference type="InterPro" id="IPR046450">
    <property type="entry name" value="PA_dom_sf"/>
</dbReference>
<dbReference type="SUPFAM" id="SSF54897">
    <property type="entry name" value="Protease propeptides/inhibitors"/>
    <property type="match status" value="1"/>
</dbReference>
<name>A0A918JNK1_9ALTE</name>
<feature type="active site" description="Charge relay system" evidence="9 10">
    <location>
        <position position="284"/>
    </location>
</feature>
<dbReference type="GO" id="GO:0005576">
    <property type="term" value="C:extracellular region"/>
    <property type="evidence" value="ECO:0007669"/>
    <property type="project" value="UniProtKB-SubCell"/>
</dbReference>
<dbReference type="InterPro" id="IPR045051">
    <property type="entry name" value="SBT"/>
</dbReference>
<dbReference type="InterPro" id="IPR037045">
    <property type="entry name" value="S8pro/Inhibitor_I9_sf"/>
</dbReference>
<dbReference type="GO" id="GO:0006508">
    <property type="term" value="P:proteolysis"/>
    <property type="evidence" value="ECO:0007669"/>
    <property type="project" value="UniProtKB-KW"/>
</dbReference>
<comment type="similarity">
    <text evidence="2 10 11">Belongs to the peptidase S8 family.</text>
</comment>
<evidence type="ECO:0008006" key="19">
    <source>
        <dbReference type="Google" id="ProtNLM"/>
    </source>
</evidence>
<dbReference type="SUPFAM" id="SSF52743">
    <property type="entry name" value="Subtilisin-like"/>
    <property type="match status" value="1"/>
</dbReference>
<keyword evidence="4 10" id="KW-0645">Protease</keyword>
<dbReference type="CDD" id="cd04852">
    <property type="entry name" value="Peptidases_S8_3"/>
    <property type="match status" value="1"/>
</dbReference>
<dbReference type="InterPro" id="IPR023828">
    <property type="entry name" value="Peptidase_S8_Ser-AS"/>
</dbReference>
<feature type="active site" description="Charge relay system" evidence="9 10">
    <location>
        <position position="187"/>
    </location>
</feature>
<dbReference type="InterPro" id="IPR010259">
    <property type="entry name" value="S8pro/Inhibitor_I9"/>
</dbReference>
<dbReference type="Gene3D" id="3.30.70.80">
    <property type="entry name" value="Peptidase S8 propeptide/proteinase inhibitor I9"/>
    <property type="match status" value="1"/>
</dbReference>
<evidence type="ECO:0000256" key="3">
    <source>
        <dbReference type="ARBA" id="ARBA00022525"/>
    </source>
</evidence>
<dbReference type="RefSeq" id="WP_189406013.1">
    <property type="nucleotide sequence ID" value="NZ_BMXP01000004.1"/>
</dbReference>
<dbReference type="InterPro" id="IPR034197">
    <property type="entry name" value="Peptidases_S8_3"/>
</dbReference>
<feature type="domain" description="Peptidase S8/S53" evidence="13">
    <location>
        <begin position="178"/>
        <end position="676"/>
    </location>
</feature>
<feature type="chain" id="PRO_5037908977" description="Serine protease" evidence="12">
    <location>
        <begin position="23"/>
        <end position="1061"/>
    </location>
</feature>
<dbReference type="Proteomes" id="UP000631300">
    <property type="component" value="Unassembled WGS sequence"/>
</dbReference>
<evidence type="ECO:0000256" key="11">
    <source>
        <dbReference type="RuleBase" id="RU003355"/>
    </source>
</evidence>
<dbReference type="InterPro" id="IPR036852">
    <property type="entry name" value="Peptidase_S8/S53_dom_sf"/>
</dbReference>
<evidence type="ECO:0000256" key="4">
    <source>
        <dbReference type="ARBA" id="ARBA00022670"/>
    </source>
</evidence>
<dbReference type="EMBL" id="BMXP01000004">
    <property type="protein sequence ID" value="GGW86217.1"/>
    <property type="molecule type" value="Genomic_DNA"/>
</dbReference>
<evidence type="ECO:0000256" key="5">
    <source>
        <dbReference type="ARBA" id="ARBA00022729"/>
    </source>
</evidence>
<dbReference type="PROSITE" id="PS51257">
    <property type="entry name" value="PROKAR_LIPOPROTEIN"/>
    <property type="match status" value="1"/>
</dbReference>
<dbReference type="PRINTS" id="PR00723">
    <property type="entry name" value="SUBTILISIN"/>
</dbReference>
<keyword evidence="3" id="KW-0964">Secreted</keyword>
<evidence type="ECO:0000256" key="12">
    <source>
        <dbReference type="SAM" id="SignalP"/>
    </source>
</evidence>
<dbReference type="Pfam" id="PF00082">
    <property type="entry name" value="Peptidase_S8"/>
    <property type="match status" value="1"/>
</dbReference>
<evidence type="ECO:0000313" key="18">
    <source>
        <dbReference type="Proteomes" id="UP000631300"/>
    </source>
</evidence>
<reference evidence="17" key="1">
    <citation type="journal article" date="2014" name="Int. J. Syst. Evol. Microbiol.">
        <title>Complete genome sequence of Corynebacterium casei LMG S-19264T (=DSM 44701T), isolated from a smear-ripened cheese.</title>
        <authorList>
            <consortium name="US DOE Joint Genome Institute (JGI-PGF)"/>
            <person name="Walter F."/>
            <person name="Albersmeier A."/>
            <person name="Kalinowski J."/>
            <person name="Ruckert C."/>
        </authorList>
    </citation>
    <scope>NUCLEOTIDE SEQUENCE</scope>
    <source>
        <strain evidence="17">KCTC 22164</strain>
    </source>
</reference>
<dbReference type="InterPro" id="IPR003137">
    <property type="entry name" value="PA_domain"/>
</dbReference>
<evidence type="ECO:0000256" key="8">
    <source>
        <dbReference type="ARBA" id="ARBA00023180"/>
    </source>
</evidence>
<gene>
    <name evidence="17" type="ORF">GCM10007391_19850</name>
</gene>
<dbReference type="InterPro" id="IPR023827">
    <property type="entry name" value="Peptidase_S8_Asp-AS"/>
</dbReference>
<evidence type="ECO:0000256" key="6">
    <source>
        <dbReference type="ARBA" id="ARBA00022801"/>
    </source>
</evidence>
<evidence type="ECO:0000256" key="10">
    <source>
        <dbReference type="PROSITE-ProRule" id="PRU01240"/>
    </source>
</evidence>
<dbReference type="PROSITE" id="PS51892">
    <property type="entry name" value="SUBTILASE"/>
    <property type="match status" value="1"/>
</dbReference>
<dbReference type="Gene3D" id="3.40.50.200">
    <property type="entry name" value="Peptidase S8/S53 domain"/>
    <property type="match status" value="1"/>
</dbReference>
<feature type="domain" description="Subtilisin-like protease fibronectin type-III" evidence="16">
    <location>
        <begin position="732"/>
        <end position="838"/>
    </location>
</feature>
<dbReference type="Gene3D" id="3.50.30.30">
    <property type="match status" value="1"/>
</dbReference>
<dbReference type="Pfam" id="PF05922">
    <property type="entry name" value="Inhibitor_I9"/>
    <property type="match status" value="1"/>
</dbReference>
<feature type="domain" description="Inhibitor I9" evidence="15">
    <location>
        <begin position="50"/>
        <end position="150"/>
    </location>
</feature>
<evidence type="ECO:0000259" key="13">
    <source>
        <dbReference type="Pfam" id="PF00082"/>
    </source>
</evidence>
<dbReference type="InterPro" id="IPR000209">
    <property type="entry name" value="Peptidase_S8/S53_dom"/>
</dbReference>
<evidence type="ECO:0000259" key="16">
    <source>
        <dbReference type="Pfam" id="PF17766"/>
    </source>
</evidence>
<keyword evidence="6 10" id="KW-0378">Hydrolase</keyword>
<sequence>MKYNKILTGMALSGAMVSCVVAAPSNIVQTDPSKFSEAGSAPVVAQSHNVYIVQLKGAPAIAKASELGELAPSNPAAGNFGNKYDPTSPKVSEYINAVKQRQSKVATDIGSIKIIHSYSHTYNGFSARLTDSQVNALKNHPDVANVYHDELHQPETANTPEFLGLTGPGGQHTLGIKGEDVIVGILDSGIWPENPSFSEDSQVSELAYGAPPEGWEGACNEGSVGEFVNSSGVVVYNDDTAPADTFTCNNKLIGARYFGETFSSVYEIQFALGEFASPRDADGHGSHTASTAAGNAGVTATIQGVDVGTVSGMAPRARIAAYKVCWNANYVSPDGVNERGCFFGDSMAAIDQAVVDGVDILNYSIGNSNSINSPVYNAALRAADAGVFFSASAGNSGPTAGSVGNIAPWVTTVAASTYDGESALIGSELEINSGDLEGQAVFSISSTIGTDIPEEGFSGDLGLAEPRLACDPLSSDLTGQIALIERGTCAFDIKFQNAVDAGAEGIVVFTDNRTPVAMGGNLSFDIPAVMVERPVGLDLVDSVNNGTTNVTMTTSPAATTATEVGNLMADFSSRGPNPQTADILKPDITAPGVRILAATSSNQFEFGGNVDGESYAYLQGTSMSSPHIAGLAALFRGQYPEWTPAQIKSALMTAARQDVLKEDAFTPADPFDFGAGHADPVPSMNPGLVYSADTGDYLAFLCGQGESGLVATLSEQTCEGLEESGFSFDASQLNYPSIAIEQLEGSETIFRTVTDVTGAGGTYSFNIEAPAGVEVSATAIDSDGNAIGDGMLEVSADGTASYALTFTTTDDATPEEWVFGSLTLEGNNGINVRSPIAVKPALEATIDVPESLSLQLQRGRAAIYVQTFYSGQFSVEHQGLTPAAGLAGTAISQPGEFSFNANLDTATFFTVGEGTSLLRFVLTDALVDAEGADINLLLYRCVDFSCLPVATSTGPGSNEDITVVNPVPNDPADPGALYILFAHGVDTAGQDSVDYTSLVWFVDQAESTTRVSASPRAIANRFQNVYLLSRGLDPNQLYMGTMTFFDNAGESQGTTVLEVQP</sequence>
<dbReference type="GO" id="GO:0004252">
    <property type="term" value="F:serine-type endopeptidase activity"/>
    <property type="evidence" value="ECO:0007669"/>
    <property type="project" value="UniProtKB-UniRule"/>
</dbReference>
<dbReference type="InterPro" id="IPR015500">
    <property type="entry name" value="Peptidase_S8_subtilisin-rel"/>
</dbReference>
<evidence type="ECO:0000256" key="2">
    <source>
        <dbReference type="ARBA" id="ARBA00011073"/>
    </source>
</evidence>
<evidence type="ECO:0000256" key="7">
    <source>
        <dbReference type="ARBA" id="ARBA00022825"/>
    </source>
</evidence>
<feature type="domain" description="PA" evidence="14">
    <location>
        <begin position="466"/>
        <end position="539"/>
    </location>
</feature>
<dbReference type="SUPFAM" id="SSF52025">
    <property type="entry name" value="PA domain"/>
    <property type="match status" value="1"/>
</dbReference>
<evidence type="ECO:0000259" key="15">
    <source>
        <dbReference type="Pfam" id="PF05922"/>
    </source>
</evidence>
<accession>A0A918JNK1</accession>
<dbReference type="Pfam" id="PF17766">
    <property type="entry name" value="fn3_6"/>
    <property type="match status" value="1"/>
</dbReference>
<dbReference type="AlphaFoldDB" id="A0A918JNK1"/>
<organism evidence="17 18">
    <name type="scientific">Alteromonas halophila</name>
    <dbReference type="NCBI Taxonomy" id="516698"/>
    <lineage>
        <taxon>Bacteria</taxon>
        <taxon>Pseudomonadati</taxon>
        <taxon>Pseudomonadota</taxon>
        <taxon>Gammaproteobacteria</taxon>
        <taxon>Alteromonadales</taxon>
        <taxon>Alteromonadaceae</taxon>
        <taxon>Alteromonas/Salinimonas group</taxon>
        <taxon>Alteromonas</taxon>
    </lineage>
</organism>
<protein>
    <recommendedName>
        <fullName evidence="19">Serine protease</fullName>
    </recommendedName>
</protein>
<feature type="active site" description="Charge relay system" evidence="9 10">
    <location>
        <position position="622"/>
    </location>
</feature>
<evidence type="ECO:0000259" key="14">
    <source>
        <dbReference type="Pfam" id="PF02225"/>
    </source>
</evidence>
<comment type="subcellular location">
    <subcellularLocation>
        <location evidence="1">Secreted</location>
    </subcellularLocation>
</comment>
<comment type="caution">
    <text evidence="17">The sequence shown here is derived from an EMBL/GenBank/DDBJ whole genome shotgun (WGS) entry which is preliminary data.</text>
</comment>
<dbReference type="Gene3D" id="2.60.40.2310">
    <property type="match status" value="1"/>
</dbReference>
<proteinExistence type="inferred from homology"/>
<dbReference type="PANTHER" id="PTHR10795">
    <property type="entry name" value="PROPROTEIN CONVERTASE SUBTILISIN/KEXIN"/>
    <property type="match status" value="1"/>
</dbReference>
<evidence type="ECO:0000256" key="9">
    <source>
        <dbReference type="PIRSR" id="PIRSR615500-1"/>
    </source>
</evidence>